<evidence type="ECO:0000313" key="2">
    <source>
        <dbReference type="EMBL" id="MCZ4586340.1"/>
    </source>
</evidence>
<dbReference type="InterPro" id="IPR036291">
    <property type="entry name" value="NAD(P)-bd_dom_sf"/>
</dbReference>
<dbReference type="PANTHER" id="PTHR43781:SF1">
    <property type="entry name" value="SACCHAROPINE DEHYDROGENASE"/>
    <property type="match status" value="1"/>
</dbReference>
<dbReference type="AlphaFoldDB" id="A0AAX3Y9G4"/>
<dbReference type="SUPFAM" id="SSF51735">
    <property type="entry name" value="NAD(P)-binding Rossmann-fold domains"/>
    <property type="match status" value="1"/>
</dbReference>
<reference evidence="2" key="1">
    <citation type="submission" date="2022-12" db="EMBL/GenBank/DDBJ databases">
        <authorList>
            <person name="Krivoruchko A.V."/>
            <person name="Elkin A."/>
        </authorList>
    </citation>
    <scope>NUCLEOTIDE SEQUENCE</scope>
    <source>
        <strain evidence="2">IEGM 249</strain>
    </source>
</reference>
<dbReference type="Gene3D" id="3.40.50.720">
    <property type="entry name" value="NAD(P)-binding Rossmann-like Domain"/>
    <property type="match status" value="1"/>
</dbReference>
<dbReference type="InterPro" id="IPR005097">
    <property type="entry name" value="Sacchrp_dh_NADP-bd"/>
</dbReference>
<sequence>MERRRIVLLGATGYTGQRVLRELLARGETPTLGGQNRTKMVALADRFEANIPLAQVDITSTGDLARLLEPTDVVISTVGPFVRLGLATVTTAVQAGAHYFDSTGEGTFVRRVFELDSVAAALGATIVPAFGYFLTRAGHGDALRYRSDLRDVVAVTTRGTRQTLVIAAADDVFAYRRRHPQPS</sequence>
<dbReference type="EMBL" id="CP130953">
    <property type="protein sequence ID" value="WLF44791.1"/>
    <property type="molecule type" value="Genomic_DNA"/>
</dbReference>
<evidence type="ECO:0000313" key="3">
    <source>
        <dbReference type="EMBL" id="WLF44791.1"/>
    </source>
</evidence>
<evidence type="ECO:0000313" key="5">
    <source>
        <dbReference type="Proteomes" id="UP001231166"/>
    </source>
</evidence>
<dbReference type="EMBL" id="JAPWIS010000011">
    <property type="protein sequence ID" value="MCZ4586340.1"/>
    <property type="molecule type" value="Genomic_DNA"/>
</dbReference>
<proteinExistence type="predicted"/>
<gene>
    <name evidence="2" type="ORF">O4328_22080</name>
    <name evidence="3" type="ORF">Q5707_23020</name>
</gene>
<keyword evidence="4" id="KW-1185">Reference proteome</keyword>
<name>A0AAX3Y9G4_RHOOP</name>
<evidence type="ECO:0000259" key="1">
    <source>
        <dbReference type="Pfam" id="PF03435"/>
    </source>
</evidence>
<accession>A0AAX3Y9G4</accession>
<evidence type="ECO:0000313" key="4">
    <source>
        <dbReference type="Proteomes" id="UP001066327"/>
    </source>
</evidence>
<organism evidence="3 5">
    <name type="scientific">Rhodococcus opacus</name>
    <name type="common">Nocardia opaca</name>
    <dbReference type="NCBI Taxonomy" id="37919"/>
    <lineage>
        <taxon>Bacteria</taxon>
        <taxon>Bacillati</taxon>
        <taxon>Actinomycetota</taxon>
        <taxon>Actinomycetes</taxon>
        <taxon>Mycobacteriales</taxon>
        <taxon>Nocardiaceae</taxon>
        <taxon>Rhodococcus</taxon>
    </lineage>
</organism>
<dbReference type="PANTHER" id="PTHR43781">
    <property type="entry name" value="SACCHAROPINE DEHYDROGENASE"/>
    <property type="match status" value="1"/>
</dbReference>
<dbReference type="Proteomes" id="UP001066327">
    <property type="component" value="Unassembled WGS sequence"/>
</dbReference>
<dbReference type="RefSeq" id="WP_259465706.1">
    <property type="nucleotide sequence ID" value="NZ_CP082160.1"/>
</dbReference>
<dbReference type="Pfam" id="PF03435">
    <property type="entry name" value="Sacchrp_dh_NADP"/>
    <property type="match status" value="1"/>
</dbReference>
<reference evidence="3" key="2">
    <citation type="submission" date="2023-07" db="EMBL/GenBank/DDBJ databases">
        <title>Genomic analysis of Rhodococcus opacus VOC-14 with glycol ethers degradation activity.</title>
        <authorList>
            <person name="Narkevich D.A."/>
            <person name="Hlushen A.M."/>
            <person name="Akhremchuk A.E."/>
            <person name="Sikolenko M.A."/>
            <person name="Valentovich L.N."/>
        </authorList>
    </citation>
    <scope>NUCLEOTIDE SEQUENCE</scope>
    <source>
        <strain evidence="3">VOC-14</strain>
    </source>
</reference>
<dbReference type="Proteomes" id="UP001231166">
    <property type="component" value="Chromosome"/>
</dbReference>
<protein>
    <submittedName>
        <fullName evidence="3">Saccharopine dehydrogenase NADP-binding domain-containing protein</fullName>
    </submittedName>
</protein>
<feature type="domain" description="Saccharopine dehydrogenase NADP binding" evidence="1">
    <location>
        <begin position="6"/>
        <end position="125"/>
    </location>
</feature>